<dbReference type="Proteomes" id="UP001316087">
    <property type="component" value="Unassembled WGS sequence"/>
</dbReference>
<comment type="caution">
    <text evidence="3">The sequence shown here is derived from an EMBL/GenBank/DDBJ whole genome shotgun (WGS) entry which is preliminary data.</text>
</comment>
<accession>A0ABS9UHA0</accession>
<gene>
    <name evidence="3" type="ORF">LZ480_17765</name>
</gene>
<keyword evidence="4" id="KW-1185">Reference proteome</keyword>
<evidence type="ECO:0000256" key="1">
    <source>
        <dbReference type="SAM" id="MobiDB-lite"/>
    </source>
</evidence>
<evidence type="ECO:0000256" key="2">
    <source>
        <dbReference type="SAM" id="SignalP"/>
    </source>
</evidence>
<organism evidence="3 4">
    <name type="scientific">Solibacillus palustris</name>
    <dbReference type="NCBI Taxonomy" id="2908203"/>
    <lineage>
        <taxon>Bacteria</taxon>
        <taxon>Bacillati</taxon>
        <taxon>Bacillota</taxon>
        <taxon>Bacilli</taxon>
        <taxon>Bacillales</taxon>
        <taxon>Caryophanaceae</taxon>
        <taxon>Solibacillus</taxon>
    </lineage>
</organism>
<name>A0ABS9UHA0_9BACL</name>
<dbReference type="Gene3D" id="2.60.40.3700">
    <property type="match status" value="1"/>
</dbReference>
<feature type="chain" id="PRO_5047331941" evidence="2">
    <location>
        <begin position="21"/>
        <end position="193"/>
    </location>
</feature>
<dbReference type="EMBL" id="JAKZFC010000009">
    <property type="protein sequence ID" value="MCH7323722.1"/>
    <property type="molecule type" value="Genomic_DNA"/>
</dbReference>
<feature type="signal peptide" evidence="2">
    <location>
        <begin position="1"/>
        <end position="20"/>
    </location>
</feature>
<evidence type="ECO:0000313" key="3">
    <source>
        <dbReference type="EMBL" id="MCH7323722.1"/>
    </source>
</evidence>
<sequence>MKLKLVAVSLLAVAVLAACGDEQQTESKANTEQPQQGEQQAKTTVTQGQTDDIKGLIENYSSNKTTDEKASITSQQLIVTDKDGNETHYALPTDEFFVSIAPYITNTHPCKDHSLTGCRGELVAKDIDVFIENEKGEVIVDETVTTLENGFIDLWLPRNEAFVIEMVHDGKKVSGEITTFDEDGTCVTTLQMI</sequence>
<reference evidence="3 4" key="1">
    <citation type="submission" date="2022-03" db="EMBL/GenBank/DDBJ databases">
        <authorList>
            <person name="Jo J.-H."/>
            <person name="Im W.-T."/>
        </authorList>
    </citation>
    <scope>NUCLEOTIDE SEQUENCE [LARGE SCALE GENOMIC DNA]</scope>
    <source>
        <strain evidence="3 4">MA9</strain>
    </source>
</reference>
<protein>
    <submittedName>
        <fullName evidence="3">CueP family metal-binding protein</fullName>
    </submittedName>
</protein>
<keyword evidence="2" id="KW-0732">Signal</keyword>
<dbReference type="InterPro" id="IPR047808">
    <property type="entry name" value="CueP-like"/>
</dbReference>
<proteinExistence type="predicted"/>
<evidence type="ECO:0000313" key="4">
    <source>
        <dbReference type="Proteomes" id="UP001316087"/>
    </source>
</evidence>
<feature type="region of interest" description="Disordered" evidence="1">
    <location>
        <begin position="26"/>
        <end position="49"/>
    </location>
</feature>
<dbReference type="RefSeq" id="WP_241370881.1">
    <property type="nucleotide sequence ID" value="NZ_JAKZFC010000009.1"/>
</dbReference>
<dbReference type="PROSITE" id="PS51257">
    <property type="entry name" value="PROKAR_LIPOPROTEIN"/>
    <property type="match status" value="1"/>
</dbReference>
<dbReference type="Pfam" id="PF21172">
    <property type="entry name" value="CueP"/>
    <property type="match status" value="1"/>
</dbReference>
<dbReference type="NCBIfam" id="NF038094">
    <property type="entry name" value="CueP_fam"/>
    <property type="match status" value="1"/>
</dbReference>